<organism evidence="1 2">
    <name type="scientific">Candidatus Falkowbacteria bacterium RIFOXYD2_FULL_34_120</name>
    <dbReference type="NCBI Taxonomy" id="1798007"/>
    <lineage>
        <taxon>Bacteria</taxon>
        <taxon>Candidatus Falkowiibacteriota</taxon>
    </lineage>
</organism>
<reference evidence="1 2" key="1">
    <citation type="journal article" date="2016" name="Nat. Commun.">
        <title>Thousands of microbial genomes shed light on interconnected biogeochemical processes in an aquifer system.</title>
        <authorList>
            <person name="Anantharaman K."/>
            <person name="Brown C.T."/>
            <person name="Hug L.A."/>
            <person name="Sharon I."/>
            <person name="Castelle C.J."/>
            <person name="Probst A.J."/>
            <person name="Thomas B.C."/>
            <person name="Singh A."/>
            <person name="Wilkins M.J."/>
            <person name="Karaoz U."/>
            <person name="Brodie E.L."/>
            <person name="Williams K.H."/>
            <person name="Hubbard S.S."/>
            <person name="Banfield J.F."/>
        </authorList>
    </citation>
    <scope>NUCLEOTIDE SEQUENCE [LARGE SCALE GENOMIC DNA]</scope>
</reference>
<evidence type="ECO:0000313" key="1">
    <source>
        <dbReference type="EMBL" id="OGF41849.1"/>
    </source>
</evidence>
<dbReference type="Proteomes" id="UP000177579">
    <property type="component" value="Unassembled WGS sequence"/>
</dbReference>
<dbReference type="AlphaFoldDB" id="A0A1F5TSN5"/>
<comment type="caution">
    <text evidence="1">The sequence shown here is derived from an EMBL/GenBank/DDBJ whole genome shotgun (WGS) entry which is preliminary data.</text>
</comment>
<proteinExistence type="predicted"/>
<gene>
    <name evidence="1" type="ORF">A2531_05480</name>
</gene>
<evidence type="ECO:0000313" key="2">
    <source>
        <dbReference type="Proteomes" id="UP000177579"/>
    </source>
</evidence>
<protein>
    <submittedName>
        <fullName evidence="1">Uncharacterized protein</fullName>
    </submittedName>
</protein>
<accession>A0A1F5TSN5</accession>
<sequence length="201" mass="23596">MLDKDVWKQIDNNSTGYMGKKRNEEWAKRNALYGVGNWQMGWLVEGNLLEYFEICEMYGEAYYAYFMLRPELMDHLVEVASDVYNYSPEDIQAGEDFSHRGDLVTHITDTVIRRCVNRFGRKFKGNKLLQIRDRIGPHPLSLALSPGQVPFNDQKILSFPDNLEELHKDAWWLPGSVEDFYQRAKRLCLKKEVLKQIQDNN</sequence>
<dbReference type="EMBL" id="MFGO01000004">
    <property type="protein sequence ID" value="OGF41849.1"/>
    <property type="molecule type" value="Genomic_DNA"/>
</dbReference>
<name>A0A1F5TSN5_9BACT</name>